<dbReference type="EMBL" id="JBBWWR010000005">
    <property type="protein sequence ID" value="KAK8967204.1"/>
    <property type="molecule type" value="Genomic_DNA"/>
</dbReference>
<keyword evidence="1" id="KW-0812">Transmembrane</keyword>
<evidence type="ECO:0000256" key="1">
    <source>
        <dbReference type="SAM" id="Phobius"/>
    </source>
</evidence>
<protein>
    <submittedName>
        <fullName evidence="2">Uncharacterized protein</fullName>
    </submittedName>
</protein>
<sequence>MMNRTFFISKFRRRRLKTLAQNVNHIHPHVLELDSPEEAMEGSEDECLQKGMDLSSSCMPLSHPEVTEIPNGLSDGSSYKVDEKLQKCLYGEAQLLSTRQKSESYGSENHLALECTEHRSFSPDTAAFCVATAQASTSNDCTQPMLGSHSLSSTMLQFAKTRRLSVERGDPRRVASLYDIVICGVLFLIACPSLTPLPPDLPVQLLTLPSMLPPYLLF</sequence>
<reference evidence="2 3" key="1">
    <citation type="journal article" date="2022" name="Nat. Plants">
        <title>Genomes of leafy and leafless Platanthera orchids illuminate the evolution of mycoheterotrophy.</title>
        <authorList>
            <person name="Li M.H."/>
            <person name="Liu K.W."/>
            <person name="Li Z."/>
            <person name="Lu H.C."/>
            <person name="Ye Q.L."/>
            <person name="Zhang D."/>
            <person name="Wang J.Y."/>
            <person name="Li Y.F."/>
            <person name="Zhong Z.M."/>
            <person name="Liu X."/>
            <person name="Yu X."/>
            <person name="Liu D.K."/>
            <person name="Tu X.D."/>
            <person name="Liu B."/>
            <person name="Hao Y."/>
            <person name="Liao X.Y."/>
            <person name="Jiang Y.T."/>
            <person name="Sun W.H."/>
            <person name="Chen J."/>
            <person name="Chen Y.Q."/>
            <person name="Ai Y."/>
            <person name="Zhai J.W."/>
            <person name="Wu S.S."/>
            <person name="Zhou Z."/>
            <person name="Hsiao Y.Y."/>
            <person name="Wu W.L."/>
            <person name="Chen Y.Y."/>
            <person name="Lin Y.F."/>
            <person name="Hsu J.L."/>
            <person name="Li C.Y."/>
            <person name="Wang Z.W."/>
            <person name="Zhao X."/>
            <person name="Zhong W.Y."/>
            <person name="Ma X.K."/>
            <person name="Ma L."/>
            <person name="Huang J."/>
            <person name="Chen G.Z."/>
            <person name="Huang M.Z."/>
            <person name="Huang L."/>
            <person name="Peng D.H."/>
            <person name="Luo Y.B."/>
            <person name="Zou S.Q."/>
            <person name="Chen S.P."/>
            <person name="Lan S."/>
            <person name="Tsai W.C."/>
            <person name="Van de Peer Y."/>
            <person name="Liu Z.J."/>
        </authorList>
    </citation>
    <scope>NUCLEOTIDE SEQUENCE [LARGE SCALE GENOMIC DNA]</scope>
    <source>
        <strain evidence="2">Lor288</strain>
    </source>
</reference>
<keyword evidence="1" id="KW-1133">Transmembrane helix</keyword>
<comment type="caution">
    <text evidence="2">The sequence shown here is derived from an EMBL/GenBank/DDBJ whole genome shotgun (WGS) entry which is preliminary data.</text>
</comment>
<organism evidence="2 3">
    <name type="scientific">Platanthera guangdongensis</name>
    <dbReference type="NCBI Taxonomy" id="2320717"/>
    <lineage>
        <taxon>Eukaryota</taxon>
        <taxon>Viridiplantae</taxon>
        <taxon>Streptophyta</taxon>
        <taxon>Embryophyta</taxon>
        <taxon>Tracheophyta</taxon>
        <taxon>Spermatophyta</taxon>
        <taxon>Magnoliopsida</taxon>
        <taxon>Liliopsida</taxon>
        <taxon>Asparagales</taxon>
        <taxon>Orchidaceae</taxon>
        <taxon>Orchidoideae</taxon>
        <taxon>Orchideae</taxon>
        <taxon>Orchidinae</taxon>
        <taxon>Platanthera</taxon>
    </lineage>
</organism>
<dbReference type="Proteomes" id="UP001412067">
    <property type="component" value="Unassembled WGS sequence"/>
</dbReference>
<gene>
    <name evidence="2" type="ORF">KSP40_PGU019463</name>
</gene>
<proteinExistence type="predicted"/>
<evidence type="ECO:0000313" key="2">
    <source>
        <dbReference type="EMBL" id="KAK8967204.1"/>
    </source>
</evidence>
<accession>A0ABR2MUC0</accession>
<keyword evidence="3" id="KW-1185">Reference proteome</keyword>
<keyword evidence="1" id="KW-0472">Membrane</keyword>
<name>A0ABR2MUC0_9ASPA</name>
<evidence type="ECO:0000313" key="3">
    <source>
        <dbReference type="Proteomes" id="UP001412067"/>
    </source>
</evidence>
<feature type="transmembrane region" description="Helical" evidence="1">
    <location>
        <begin position="177"/>
        <end position="195"/>
    </location>
</feature>